<comment type="caution">
    <text evidence="1">The sequence shown here is derived from an EMBL/GenBank/DDBJ whole genome shotgun (WGS) entry which is preliminary data.</text>
</comment>
<dbReference type="Proteomes" id="UP000180194">
    <property type="component" value="Unassembled WGS sequence"/>
</dbReference>
<accession>A0ABX3CKB2</accession>
<evidence type="ECO:0008006" key="3">
    <source>
        <dbReference type="Google" id="ProtNLM"/>
    </source>
</evidence>
<evidence type="ECO:0000313" key="2">
    <source>
        <dbReference type="Proteomes" id="UP000180194"/>
    </source>
</evidence>
<proteinExistence type="predicted"/>
<organism evidence="1 2">
    <name type="scientific">Cytobacillus oceanisediminis</name>
    <dbReference type="NCBI Taxonomy" id="665099"/>
    <lineage>
        <taxon>Bacteria</taxon>
        <taxon>Bacillati</taxon>
        <taxon>Bacillota</taxon>
        <taxon>Bacilli</taxon>
        <taxon>Bacillales</taxon>
        <taxon>Bacillaceae</taxon>
        <taxon>Cytobacillus</taxon>
    </lineage>
</organism>
<keyword evidence="2" id="KW-1185">Reference proteome</keyword>
<protein>
    <recommendedName>
        <fullName evidence="3">Parvovirus coat protein VP1-like protein</fullName>
    </recommendedName>
</protein>
<sequence>MGFFFALITFIEEEEIMKTTTGSTTVTGFSKAGFSCCSRWKSCNMGETCSYEMEDPEAKEFCRCYQRKHYGGLVDDASAYKVEQALDSSTDQEVFPSVATEDEKVLSDSEQLTLF</sequence>
<gene>
    <name evidence="1" type="ORF">BBV17_29310</name>
</gene>
<dbReference type="EMBL" id="MBRJ01000066">
    <property type="protein sequence ID" value="OHX40558.1"/>
    <property type="molecule type" value="Genomic_DNA"/>
</dbReference>
<reference evidence="1 2" key="1">
    <citation type="submission" date="2016-07" db="EMBL/GenBank/DDBJ databases">
        <title>Bacillus oceanisediminis whole genome.</title>
        <authorList>
            <person name="Pal Y."/>
            <person name="Verma A."/>
            <person name="Mual P."/>
            <person name="Srinivasan K."/>
        </authorList>
    </citation>
    <scope>NUCLEOTIDE SEQUENCE [LARGE SCALE GENOMIC DNA]</scope>
    <source>
        <strain evidence="1 2">Bhandara28</strain>
    </source>
</reference>
<evidence type="ECO:0000313" key="1">
    <source>
        <dbReference type="EMBL" id="OHX40558.1"/>
    </source>
</evidence>
<name>A0ABX3CKB2_9BACI</name>